<organism evidence="1 2">
    <name type="scientific">Nostoc sphaeroides CCNUC1</name>
    <dbReference type="NCBI Taxonomy" id="2653204"/>
    <lineage>
        <taxon>Bacteria</taxon>
        <taxon>Bacillati</taxon>
        <taxon>Cyanobacteriota</taxon>
        <taxon>Cyanophyceae</taxon>
        <taxon>Nostocales</taxon>
        <taxon>Nostocaceae</taxon>
        <taxon>Nostoc</taxon>
    </lineage>
</organism>
<keyword evidence="2" id="KW-1185">Reference proteome</keyword>
<name>A0A5P8VX90_9NOSO</name>
<evidence type="ECO:0000313" key="2">
    <source>
        <dbReference type="Proteomes" id="UP000326678"/>
    </source>
</evidence>
<dbReference type="EMBL" id="CP045226">
    <property type="protein sequence ID" value="QFS44509.1"/>
    <property type="molecule type" value="Genomic_DNA"/>
</dbReference>
<dbReference type="AlphaFoldDB" id="A0A5P8VX90"/>
<evidence type="ECO:0000313" key="1">
    <source>
        <dbReference type="EMBL" id="QFS44509.1"/>
    </source>
</evidence>
<reference evidence="1 2" key="1">
    <citation type="submission" date="2019-10" db="EMBL/GenBank/DDBJ databases">
        <title>Genomic and transcriptomic insights into the perfect genentic adaptation of a filamentous nitrogen-fixing cyanobacterium to rice fields.</title>
        <authorList>
            <person name="Chen Z."/>
        </authorList>
    </citation>
    <scope>NUCLEOTIDE SEQUENCE [LARGE SCALE GENOMIC DNA]</scope>
    <source>
        <strain evidence="1">CCNUC1</strain>
    </source>
</reference>
<dbReference type="KEGG" id="nsh:GXM_01984"/>
<proteinExistence type="predicted"/>
<dbReference type="Proteomes" id="UP000326678">
    <property type="component" value="Chromosome Gxm1"/>
</dbReference>
<protein>
    <submittedName>
        <fullName evidence="1">Uncharacterized protein</fullName>
    </submittedName>
</protein>
<sequence length="46" mass="5452">MLYFRRGVLVPQGGIQNSRIQNSKLRQSKRSVDFEWSVYLRRAVLV</sequence>
<accession>A0A5P8VX90</accession>
<gene>
    <name evidence="1" type="ORF">GXM_01984</name>
</gene>